<keyword evidence="4" id="KW-0520">NAD</keyword>
<gene>
    <name evidence="7" type="ORF">P0082_06145</name>
</gene>
<name>A0ABY8MDL2_9SPIO</name>
<dbReference type="SUPFAM" id="SSF75615">
    <property type="entry name" value="Siroheme synthase middle domains-like"/>
    <property type="match status" value="1"/>
</dbReference>
<keyword evidence="3" id="KW-0560">Oxidoreductase</keyword>
<protein>
    <recommendedName>
        <fullName evidence="2">precorrin-2 dehydrogenase</fullName>
        <ecNumber evidence="2">1.3.1.76</ecNumber>
    </recommendedName>
</protein>
<dbReference type="Pfam" id="PF13241">
    <property type="entry name" value="NAD_binding_7"/>
    <property type="match status" value="1"/>
</dbReference>
<evidence type="ECO:0000256" key="2">
    <source>
        <dbReference type="ARBA" id="ARBA00012400"/>
    </source>
</evidence>
<dbReference type="PANTHER" id="PTHR35330">
    <property type="entry name" value="SIROHEME BIOSYNTHESIS PROTEIN MET8"/>
    <property type="match status" value="1"/>
</dbReference>
<evidence type="ECO:0000256" key="6">
    <source>
        <dbReference type="SAM" id="Coils"/>
    </source>
</evidence>
<comment type="pathway">
    <text evidence="1">Porphyrin-containing compound metabolism; siroheme biosynthesis; sirohydrochlorin from precorrin-2: step 1/1.</text>
</comment>
<evidence type="ECO:0000256" key="1">
    <source>
        <dbReference type="ARBA" id="ARBA00005010"/>
    </source>
</evidence>
<dbReference type="EC" id="1.3.1.76" evidence="2"/>
<organism evidence="7 8">
    <name type="scientific">Candidatus Haliotispira prima</name>
    <dbReference type="NCBI Taxonomy" id="3034016"/>
    <lineage>
        <taxon>Bacteria</taxon>
        <taxon>Pseudomonadati</taxon>
        <taxon>Spirochaetota</taxon>
        <taxon>Spirochaetia</taxon>
        <taxon>Spirochaetales</taxon>
        <taxon>Spirochaetaceae</taxon>
        <taxon>Candidatus Haliotispira</taxon>
    </lineage>
</organism>
<dbReference type="RefSeq" id="WP_326926225.1">
    <property type="nucleotide sequence ID" value="NZ_CP123443.1"/>
</dbReference>
<keyword evidence="6" id="KW-0175">Coiled coil</keyword>
<dbReference type="EMBL" id="CP123443">
    <property type="protein sequence ID" value="WGK68060.1"/>
    <property type="molecule type" value="Genomic_DNA"/>
</dbReference>
<dbReference type="PANTHER" id="PTHR35330:SF1">
    <property type="entry name" value="SIROHEME BIOSYNTHESIS PROTEIN MET8"/>
    <property type="match status" value="1"/>
</dbReference>
<dbReference type="Gene3D" id="3.40.50.720">
    <property type="entry name" value="NAD(P)-binding Rossmann-like Domain"/>
    <property type="match status" value="1"/>
</dbReference>
<evidence type="ECO:0000313" key="8">
    <source>
        <dbReference type="Proteomes" id="UP001228690"/>
    </source>
</evidence>
<accession>A0ABY8MDL2</accession>
<reference evidence="7 8" key="1">
    <citation type="submission" date="2023-04" db="EMBL/GenBank/DDBJ databases">
        <title>Spirochaete genome identified in red abalone sample constitutes a novel genus.</title>
        <authorList>
            <person name="Sharma S.P."/>
            <person name="Purcell C.M."/>
            <person name="Hyde J.R."/>
            <person name="Severin A.J."/>
        </authorList>
    </citation>
    <scope>NUCLEOTIDE SEQUENCE [LARGE SCALE GENOMIC DNA]</scope>
    <source>
        <strain evidence="7 8">SP-2023</strain>
    </source>
</reference>
<proteinExistence type="predicted"/>
<feature type="coiled-coil region" evidence="6">
    <location>
        <begin position="208"/>
        <end position="240"/>
    </location>
</feature>
<dbReference type="Proteomes" id="UP001228690">
    <property type="component" value="Chromosome"/>
</dbReference>
<keyword evidence="8" id="KW-1185">Reference proteome</keyword>
<sequence>MYMPLMVDLRKVLLLVDGEAPAGDKILPAGTVDNGPTNGLTVDEAEFPPIVREKLRSLRPFLSDDEELQIVRQGELHKVQGKTDGETHGDVDWDAVLLSAKRTDLVVSCLSDDRFNASLLNFCREHGILCNVADRKDYCNTWFMGIARTDSLLLGVSSKGKCPYYAARLRRELQKQLEQIEPEARLLSEARKQLREKGFKDRGLRKTLRQLHQSAAFAEIQAEQTQAEQVQAEQTQAEQTQAAEGDIQQVAKNLLDNFLAKEACGMPIDQTGPNRAEMEINE</sequence>
<evidence type="ECO:0000256" key="5">
    <source>
        <dbReference type="ARBA" id="ARBA00023244"/>
    </source>
</evidence>
<evidence type="ECO:0000256" key="3">
    <source>
        <dbReference type="ARBA" id="ARBA00023002"/>
    </source>
</evidence>
<evidence type="ECO:0000256" key="4">
    <source>
        <dbReference type="ARBA" id="ARBA00023027"/>
    </source>
</evidence>
<dbReference type="InterPro" id="IPR028161">
    <property type="entry name" value="Met8-like"/>
</dbReference>
<keyword evidence="5" id="KW-0627">Porphyrin biosynthesis</keyword>
<evidence type="ECO:0000313" key="7">
    <source>
        <dbReference type="EMBL" id="WGK68060.1"/>
    </source>
</evidence>